<feature type="compositionally biased region" description="Acidic residues" evidence="1">
    <location>
        <begin position="276"/>
        <end position="330"/>
    </location>
</feature>
<keyword evidence="2" id="KW-0812">Transmembrane</keyword>
<feature type="region of interest" description="Disordered" evidence="1">
    <location>
        <begin position="55"/>
        <end position="81"/>
    </location>
</feature>
<reference evidence="3 4" key="1">
    <citation type="submission" date="2017-05" db="EMBL/GenBank/DDBJ databases">
        <title>Butyricicoccus porcorum sp. nov. a butyrate-producing bacterium from the swine intestinal tract.</title>
        <authorList>
            <person name="Trachsel J."/>
            <person name="Humphrey S."/>
            <person name="Allen H.K."/>
        </authorList>
    </citation>
    <scope>NUCLEOTIDE SEQUENCE [LARGE SCALE GENOMIC DNA]</scope>
    <source>
        <strain evidence="3">BB10</strain>
    </source>
</reference>
<feature type="transmembrane region" description="Helical" evidence="2">
    <location>
        <begin position="1597"/>
        <end position="1622"/>
    </location>
</feature>
<feature type="compositionally biased region" description="Acidic residues" evidence="1">
    <location>
        <begin position="436"/>
        <end position="496"/>
    </location>
</feature>
<feature type="region of interest" description="Disordered" evidence="1">
    <location>
        <begin position="1"/>
        <end position="41"/>
    </location>
</feature>
<feature type="compositionally biased region" description="Low complexity" evidence="1">
    <location>
        <begin position="909"/>
        <end position="920"/>
    </location>
</feature>
<feature type="compositionally biased region" description="Acidic residues" evidence="1">
    <location>
        <begin position="655"/>
        <end position="714"/>
    </location>
</feature>
<feature type="compositionally biased region" description="Acidic residues" evidence="1">
    <location>
        <begin position="354"/>
        <end position="412"/>
    </location>
</feature>
<keyword evidence="2" id="KW-0472">Membrane</keyword>
<feature type="transmembrane region" description="Helical" evidence="2">
    <location>
        <begin position="1305"/>
        <end position="1326"/>
    </location>
</feature>
<gene>
    <name evidence="3" type="ORF">CBW42_00855</name>
</gene>
<feature type="compositionally biased region" description="Basic and acidic residues" evidence="1">
    <location>
        <begin position="208"/>
        <end position="222"/>
    </location>
</feature>
<feature type="region of interest" description="Disordered" evidence="1">
    <location>
        <begin position="977"/>
        <end position="1109"/>
    </location>
</feature>
<feature type="compositionally biased region" description="Acidic residues" evidence="1">
    <location>
        <begin position="550"/>
        <end position="566"/>
    </location>
</feature>
<name>A0A252F7S7_9FIRM</name>
<feature type="transmembrane region" description="Helical" evidence="2">
    <location>
        <begin position="1332"/>
        <end position="1354"/>
    </location>
</feature>
<evidence type="ECO:0000313" key="3">
    <source>
        <dbReference type="EMBL" id="OUM21806.1"/>
    </source>
</evidence>
<evidence type="ECO:0000313" key="4">
    <source>
        <dbReference type="Proteomes" id="UP000194903"/>
    </source>
</evidence>
<feature type="compositionally biased region" description="Acidic residues" evidence="1">
    <location>
        <begin position="244"/>
        <end position="262"/>
    </location>
</feature>
<feature type="transmembrane region" description="Helical" evidence="2">
    <location>
        <begin position="1168"/>
        <end position="1185"/>
    </location>
</feature>
<proteinExistence type="predicted"/>
<evidence type="ECO:0000256" key="1">
    <source>
        <dbReference type="SAM" id="MobiDB-lite"/>
    </source>
</evidence>
<feature type="transmembrane region" description="Helical" evidence="2">
    <location>
        <begin position="1628"/>
        <end position="1645"/>
    </location>
</feature>
<dbReference type="RefSeq" id="WP_087016809.1">
    <property type="nucleotide sequence ID" value="NZ_NHOC01000001.1"/>
</dbReference>
<feature type="compositionally biased region" description="Basic and acidic residues" evidence="1">
    <location>
        <begin position="895"/>
        <end position="908"/>
    </location>
</feature>
<feature type="compositionally biased region" description="Basic and acidic residues" evidence="1">
    <location>
        <begin position="977"/>
        <end position="989"/>
    </location>
</feature>
<feature type="transmembrane region" description="Helical" evidence="2">
    <location>
        <begin position="1205"/>
        <end position="1223"/>
    </location>
</feature>
<keyword evidence="4" id="KW-1185">Reference proteome</keyword>
<dbReference type="EMBL" id="NHOC01000001">
    <property type="protein sequence ID" value="OUM21806.1"/>
    <property type="molecule type" value="Genomic_DNA"/>
</dbReference>
<feature type="compositionally biased region" description="Basic and acidic residues" evidence="1">
    <location>
        <begin position="875"/>
        <end position="887"/>
    </location>
</feature>
<feature type="transmembrane region" description="Helical" evidence="2">
    <location>
        <begin position="1134"/>
        <end position="1156"/>
    </location>
</feature>
<feature type="compositionally biased region" description="Basic and acidic residues" evidence="1">
    <location>
        <begin position="413"/>
        <end position="427"/>
    </location>
</feature>
<feature type="region of interest" description="Disordered" evidence="1">
    <location>
        <begin position="100"/>
        <end position="127"/>
    </location>
</feature>
<organism evidence="3 4">
    <name type="scientific">Butyricicoccus porcorum</name>
    <dbReference type="NCBI Taxonomy" id="1945634"/>
    <lineage>
        <taxon>Bacteria</taxon>
        <taxon>Bacillati</taxon>
        <taxon>Bacillota</taxon>
        <taxon>Clostridia</taxon>
        <taxon>Eubacteriales</taxon>
        <taxon>Butyricicoccaceae</taxon>
        <taxon>Butyricicoccus</taxon>
    </lineage>
</organism>
<feature type="compositionally biased region" description="Acidic residues" evidence="1">
    <location>
        <begin position="580"/>
        <end position="603"/>
    </location>
</feature>
<feature type="compositionally biased region" description="Acidic residues" evidence="1">
    <location>
        <begin position="753"/>
        <end position="776"/>
    </location>
</feature>
<feature type="compositionally biased region" description="Acidic residues" evidence="1">
    <location>
        <begin position="1047"/>
        <end position="1058"/>
    </location>
</feature>
<dbReference type="SUPFAM" id="SSF81660">
    <property type="entry name" value="Metal cation-transporting ATPase, ATP-binding domain N"/>
    <property type="match status" value="1"/>
</dbReference>
<dbReference type="Proteomes" id="UP000194903">
    <property type="component" value="Unassembled WGS sequence"/>
</dbReference>
<accession>A0A252F7S7</accession>
<dbReference type="Gene3D" id="3.40.1110.10">
    <property type="entry name" value="Calcium-transporting ATPase, cytoplasmic domain N"/>
    <property type="match status" value="1"/>
</dbReference>
<evidence type="ECO:0000256" key="2">
    <source>
        <dbReference type="SAM" id="Phobius"/>
    </source>
</evidence>
<dbReference type="InterPro" id="IPR023299">
    <property type="entry name" value="ATPase_P-typ_cyto_dom_N"/>
</dbReference>
<dbReference type="OrthoDB" id="1935121at2"/>
<feature type="compositionally biased region" description="Basic and acidic residues" evidence="1">
    <location>
        <begin position="1"/>
        <end position="13"/>
    </location>
</feature>
<dbReference type="GO" id="GO:0000166">
    <property type="term" value="F:nucleotide binding"/>
    <property type="evidence" value="ECO:0007669"/>
    <property type="project" value="InterPro"/>
</dbReference>
<feature type="compositionally biased region" description="Low complexity" evidence="1">
    <location>
        <begin position="1073"/>
        <end position="1084"/>
    </location>
</feature>
<feature type="compositionally biased region" description="Basic and acidic residues" evidence="1">
    <location>
        <begin position="331"/>
        <end position="345"/>
    </location>
</feature>
<keyword evidence="2" id="KW-1133">Transmembrane helix</keyword>
<feature type="compositionally biased region" description="Acidic residues" evidence="1">
    <location>
        <begin position="510"/>
        <end position="540"/>
    </location>
</feature>
<sequence length="1652" mass="183220">MDDLDLEKLKQELDDVSGGSRYDVEDIMREAGASEPEQDKESLEQLMQRFGIRVDEPQPAAPVQTKATGHAAPVTEDEMPKLPETEDLSALFRAAEQTQDVIDQQNELAADAQGEPEQPDPLEEQEDVFARLFNQLGQIEQDPVDMVFSKPEGHTQTEFIDPRTEMLEEPEEEPDLMARLFDNPPVSQTEPDEAPSYESETTEPEEEQTVHIDAESTVHWEMPETIANDAELFTSAVGRTQVLEDVEPEPVEEAEPDEEPEEKPEKKGFWSKWFGADDEDDETDADEDAEEQPSDAEPTEVFEPVDEQETQVLEDVEPEPVEEAQPDEQPEAPKTEPEEKPEKKGFWSKWFGADDNDADDEDDETDADEDAEEQPSDAEPTEVFEPVDEQETQVLEDVEPEPVEEAQPDEQPEAPKTEPEEKPEKKGFWSKWFGADDNDADDEDDETDADEDAEEQPSDAEPTEVFEPVDEQETQVLEDVEPEPVEEAEPDEEPEEKPEKKGFWSKWFGADDEDDETDADEDAEEQPSDAEPTEVFEPVDEQATQVLEDVAPEPVEEAEPDEEPEEKPEKKGFWSKWFGADDDDADDEDDETDADEDAEEQPSDAEPTKVFEPVDEQETQVLEDVEPEPVEEAEPDEEPEEKPEKKGFWSKWFGADDDDADDEDDETDADEDAEEQPSDAEPTEVFEPVDEQETQVLEDVEPEPVEEAEPDEQPETPKTEPEDAETVELPEEEAAPDNWKAEEPENITAPEEVYFEPEPDEIEDEPQQEPQEEPEDAGVAAFAEAMAQEEAVGATEETPEPPRRPQPEDIPVISEEELAEFLSGVEQEPEEPITSFEQILREGGMPPEPSESKPQKLSLEEFPEEETTVYVDIPVRGKREPQAHEPELFDAEAELETKATDTEAKTEKPASAAKAAVKPASKVKKRPKPEPDPEWLGLPLEELCKTAPALEELRREGPVMQREVARQREWIMERHRAYMEARHPAPKQEEPEEEEAPEDTEPSAIDAAGELRALLEQEQSEEGSGAVFNDGSDGTPETEPADREEERTEPEETAEPEPVEQPQEPLPEIPDMPEQAEPAEQPEPQVRRKAAQVSASRKPANKRAVWPKEEVPRDLRKAAGSWKQRARVQAQRSIVVAVLTVIAVYLSCAADFSLPLPASMDYVDSPRVVLISLIVLQLVAMVAAFDVIKDGILSVVHLSPNFSTLVDLALVLNLVHCIVRLIWDGEEMPYTCAAMLALFAQMRARVSDARTRHYVYKVAVSTPQPVGIYCRDGDLKHIVKTRMADTAPFVRQTVQPDRGRQLESILMVLAVVISIVLSGIVCVSTGDAGRLIYVLAATMTGACQVALLSAVSMGRCNAARHMMKGGTALDGMRGASALSAAEAVVLTDDDLFPAGSVALERLELRSQLNDATALAYAAALAGDSSLGHMLAEEVRARYGAPLVAHHVVRYTGGGISGQIGGLEILLGGVDFMAERGILAGEVPENGLVLAVEGEVAAVLAVDYQVPAVLFNAMQVLTERHIRILLHTRNHQVTPQLVERLYGLHEGTVLLPELETDRALRSPRYVAGGTLCGIMLRDGLVPFADCVSTAQGQNRLSAVGAVIGIGAALICMLLMAYLCYVFVPTDARPIRVLLYTILCFVPIFFLESGVGRD</sequence>
<protein>
    <submittedName>
        <fullName evidence="3">Uncharacterized protein</fullName>
    </submittedName>
</protein>
<comment type="caution">
    <text evidence="3">The sequence shown here is derived from an EMBL/GenBank/DDBJ whole genome shotgun (WGS) entry which is preliminary data.</text>
</comment>
<feature type="region of interest" description="Disordered" evidence="1">
    <location>
        <begin position="153"/>
        <end position="939"/>
    </location>
</feature>
<feature type="compositionally biased region" description="Acidic residues" evidence="1">
    <location>
        <begin position="990"/>
        <end position="1001"/>
    </location>
</feature>
<feature type="compositionally biased region" description="Acidic residues" evidence="1">
    <location>
        <begin position="613"/>
        <end position="641"/>
    </location>
</feature>
<feature type="compositionally biased region" description="Acidic residues" evidence="1">
    <location>
        <begin position="722"/>
        <end position="735"/>
    </location>
</feature>
<feature type="compositionally biased region" description="Acidic residues" evidence="1">
    <location>
        <begin position="117"/>
        <end position="127"/>
    </location>
</feature>
<feature type="compositionally biased region" description="Basic and acidic residues" evidence="1">
    <location>
        <begin position="153"/>
        <end position="166"/>
    </location>
</feature>
<feature type="compositionally biased region" description="Acidic residues" evidence="1">
    <location>
        <begin position="190"/>
        <end position="207"/>
    </location>
</feature>
<feature type="compositionally biased region" description="Low complexity" evidence="1">
    <location>
        <begin position="777"/>
        <end position="791"/>
    </location>
</feature>